<evidence type="ECO:0000256" key="3">
    <source>
        <dbReference type="ARBA" id="ARBA00017753"/>
    </source>
</evidence>
<dbReference type="Gene3D" id="1.25.40.90">
    <property type="match status" value="1"/>
</dbReference>
<dbReference type="CDD" id="cd16979">
    <property type="entry name" value="VHS_Vps27"/>
    <property type="match status" value="1"/>
</dbReference>
<dbReference type="InterPro" id="IPR013083">
    <property type="entry name" value="Znf_RING/FYVE/PHD"/>
</dbReference>
<evidence type="ECO:0000256" key="4">
    <source>
        <dbReference type="ARBA" id="ARBA00022723"/>
    </source>
</evidence>
<dbReference type="PANTHER" id="PTHR47794">
    <property type="entry name" value="VACUOLAR PROTEIN SORTING-ASSOCIATED PROTEIN 27"/>
    <property type="match status" value="1"/>
</dbReference>
<keyword evidence="7 11" id="KW-0863">Zinc-finger</keyword>
<feature type="region of interest" description="Disordered" evidence="12">
    <location>
        <begin position="475"/>
        <end position="578"/>
    </location>
</feature>
<proteinExistence type="inferred from homology"/>
<feature type="region of interest" description="Disordered" evidence="12">
    <location>
        <begin position="234"/>
        <end position="297"/>
    </location>
</feature>
<accession>A0A1E4SZN1</accession>
<dbReference type="AlphaFoldDB" id="A0A1E4SZN1"/>
<feature type="compositionally biased region" description="Low complexity" evidence="12">
    <location>
        <begin position="486"/>
        <end position="500"/>
    </location>
</feature>
<organism evidence="15 16">
    <name type="scientific">[Candida] arabinofermentans NRRL YB-2248</name>
    <dbReference type="NCBI Taxonomy" id="983967"/>
    <lineage>
        <taxon>Eukaryota</taxon>
        <taxon>Fungi</taxon>
        <taxon>Dikarya</taxon>
        <taxon>Ascomycota</taxon>
        <taxon>Saccharomycotina</taxon>
        <taxon>Pichiomycetes</taxon>
        <taxon>Pichiales</taxon>
        <taxon>Pichiaceae</taxon>
        <taxon>Ogataea</taxon>
        <taxon>Ogataea/Candida clade</taxon>
    </lineage>
</organism>
<dbReference type="EMBL" id="KV453854">
    <property type="protein sequence ID" value="ODV84944.1"/>
    <property type="molecule type" value="Genomic_DNA"/>
</dbReference>
<dbReference type="STRING" id="983967.A0A1E4SZN1"/>
<evidence type="ECO:0000256" key="6">
    <source>
        <dbReference type="ARBA" id="ARBA00022753"/>
    </source>
</evidence>
<keyword evidence="9 10" id="KW-0472">Membrane</keyword>
<dbReference type="PROSITE" id="PS50330">
    <property type="entry name" value="UIM"/>
    <property type="match status" value="1"/>
</dbReference>
<dbReference type="GO" id="GO:0043328">
    <property type="term" value="P:protein transport to vacuole involved in ubiquitin-dependent protein catabolic process via the multivesicular body sorting pathway"/>
    <property type="evidence" value="ECO:0007669"/>
    <property type="project" value="TreeGrafter"/>
</dbReference>
<evidence type="ECO:0000256" key="8">
    <source>
        <dbReference type="ARBA" id="ARBA00022833"/>
    </source>
</evidence>
<feature type="region of interest" description="Disordered" evidence="12">
    <location>
        <begin position="593"/>
        <end position="650"/>
    </location>
</feature>
<feature type="compositionally biased region" description="Low complexity" evidence="12">
    <location>
        <begin position="555"/>
        <end position="578"/>
    </location>
</feature>
<feature type="compositionally biased region" description="Low complexity" evidence="12">
    <location>
        <begin position="280"/>
        <end position="291"/>
    </location>
</feature>
<dbReference type="PANTHER" id="PTHR47794:SF1">
    <property type="entry name" value="VACUOLAR PROTEIN SORTING-ASSOCIATED PROTEIN 27"/>
    <property type="match status" value="1"/>
</dbReference>
<dbReference type="Gene3D" id="6.10.140.100">
    <property type="match status" value="1"/>
</dbReference>
<evidence type="ECO:0000256" key="12">
    <source>
        <dbReference type="SAM" id="MobiDB-lite"/>
    </source>
</evidence>
<evidence type="ECO:0000256" key="9">
    <source>
        <dbReference type="ARBA" id="ARBA00023136"/>
    </source>
</evidence>
<keyword evidence="4" id="KW-0479">Metal-binding</keyword>
<dbReference type="GO" id="GO:0043130">
    <property type="term" value="F:ubiquitin binding"/>
    <property type="evidence" value="ECO:0007669"/>
    <property type="project" value="InterPro"/>
</dbReference>
<gene>
    <name evidence="15" type="ORF">CANARDRAFT_168208</name>
</gene>
<feature type="compositionally biased region" description="Polar residues" evidence="12">
    <location>
        <begin position="609"/>
        <end position="630"/>
    </location>
</feature>
<dbReference type="SMART" id="SM00726">
    <property type="entry name" value="UIM"/>
    <property type="match status" value="2"/>
</dbReference>
<dbReference type="InterPro" id="IPR017455">
    <property type="entry name" value="Znf_FYVE-rel"/>
</dbReference>
<dbReference type="SUPFAM" id="SSF57903">
    <property type="entry name" value="FYVE/PHD zinc finger"/>
    <property type="match status" value="1"/>
</dbReference>
<evidence type="ECO:0000256" key="10">
    <source>
        <dbReference type="PIRNR" id="PIRNR036956"/>
    </source>
</evidence>
<evidence type="ECO:0000256" key="1">
    <source>
        <dbReference type="ARBA" id="ARBA00004125"/>
    </source>
</evidence>
<comment type="function">
    <text evidence="10">Component of the ESCRT-0 complex which is the sorting receptor for ubiquitinated cargo proteins at the multivesicular body (MVB) and recruits ESCRT-I to the MVB outer membrane.</text>
</comment>
<keyword evidence="16" id="KW-1185">Reference proteome</keyword>
<comment type="subcellular location">
    <subcellularLocation>
        <location evidence="1 10">Endosome membrane</location>
        <topology evidence="1 10">Peripheral membrane protein</topology>
        <orientation evidence="1 10">Cytoplasmic side</orientation>
    </subcellularLocation>
</comment>
<dbReference type="SMART" id="SM00064">
    <property type="entry name" value="FYVE"/>
    <property type="match status" value="1"/>
</dbReference>
<dbReference type="PROSITE" id="PS50178">
    <property type="entry name" value="ZF_FYVE"/>
    <property type="match status" value="1"/>
</dbReference>
<feature type="compositionally biased region" description="Low complexity" evidence="12">
    <location>
        <begin position="512"/>
        <end position="533"/>
    </location>
</feature>
<name>A0A1E4SZN1_9ASCO</name>
<dbReference type="Gene3D" id="3.30.40.10">
    <property type="entry name" value="Zinc/RING finger domain, C3HC4 (zinc finger)"/>
    <property type="match status" value="1"/>
</dbReference>
<dbReference type="InterPro" id="IPR002014">
    <property type="entry name" value="VHS_dom"/>
</dbReference>
<evidence type="ECO:0000256" key="7">
    <source>
        <dbReference type="ARBA" id="ARBA00022771"/>
    </source>
</evidence>
<evidence type="ECO:0000313" key="15">
    <source>
        <dbReference type="EMBL" id="ODV84944.1"/>
    </source>
</evidence>
<evidence type="ECO:0000259" key="13">
    <source>
        <dbReference type="PROSITE" id="PS50178"/>
    </source>
</evidence>
<evidence type="ECO:0000256" key="2">
    <source>
        <dbReference type="ARBA" id="ARBA00008597"/>
    </source>
</evidence>
<dbReference type="InterPro" id="IPR003903">
    <property type="entry name" value="UIM_dom"/>
</dbReference>
<evidence type="ECO:0000313" key="16">
    <source>
        <dbReference type="Proteomes" id="UP000094801"/>
    </source>
</evidence>
<evidence type="ECO:0000256" key="11">
    <source>
        <dbReference type="PROSITE-ProRule" id="PRU00091"/>
    </source>
</evidence>
<keyword evidence="6 10" id="KW-0967">Endosome</keyword>
<dbReference type="PROSITE" id="PS50179">
    <property type="entry name" value="VHS"/>
    <property type="match status" value="1"/>
</dbReference>
<feature type="compositionally biased region" description="Basic residues" evidence="12">
    <location>
        <begin position="234"/>
        <end position="244"/>
    </location>
</feature>
<dbReference type="GO" id="GO:0032266">
    <property type="term" value="F:phosphatidylinositol-3-phosphate binding"/>
    <property type="evidence" value="ECO:0007669"/>
    <property type="project" value="UniProtKB-ARBA"/>
</dbReference>
<dbReference type="SUPFAM" id="SSF48464">
    <property type="entry name" value="ENTH/VHS domain"/>
    <property type="match status" value="1"/>
</dbReference>
<evidence type="ECO:0000259" key="14">
    <source>
        <dbReference type="PROSITE" id="PS50179"/>
    </source>
</evidence>
<dbReference type="PIRSF" id="PIRSF036956">
    <property type="entry name" value="Hrs_Vps27"/>
    <property type="match status" value="1"/>
</dbReference>
<dbReference type="Proteomes" id="UP000094801">
    <property type="component" value="Unassembled WGS sequence"/>
</dbReference>
<protein>
    <recommendedName>
        <fullName evidence="3 10">Vacuolar protein sorting-associated protein 27</fullName>
    </recommendedName>
</protein>
<feature type="compositionally biased region" description="Basic and acidic residues" evidence="12">
    <location>
        <begin position="262"/>
        <end position="271"/>
    </location>
</feature>
<dbReference type="GO" id="GO:0033565">
    <property type="term" value="C:ESCRT-0 complex"/>
    <property type="evidence" value="ECO:0007669"/>
    <property type="project" value="TreeGrafter"/>
</dbReference>
<reference evidence="16" key="1">
    <citation type="submission" date="2016-04" db="EMBL/GenBank/DDBJ databases">
        <title>Comparative genomics of biotechnologically important yeasts.</title>
        <authorList>
            <consortium name="DOE Joint Genome Institute"/>
            <person name="Riley R."/>
            <person name="Haridas S."/>
            <person name="Wolfe K.H."/>
            <person name="Lopes M.R."/>
            <person name="Hittinger C.T."/>
            <person name="Goker M."/>
            <person name="Salamov A."/>
            <person name="Wisecaver J."/>
            <person name="Long T.M."/>
            <person name="Aerts A.L."/>
            <person name="Barry K."/>
            <person name="Choi C."/>
            <person name="Clum A."/>
            <person name="Coughlan A.Y."/>
            <person name="Deshpande S."/>
            <person name="Douglass A.P."/>
            <person name="Hanson S.J."/>
            <person name="Klenk H.-P."/>
            <person name="Labutti K."/>
            <person name="Lapidus A."/>
            <person name="Lindquist E."/>
            <person name="Lipzen A."/>
            <person name="Meier-Kolthoff J.P."/>
            <person name="Ohm R.A."/>
            <person name="Otillar R.P."/>
            <person name="Pangilinan J."/>
            <person name="Peng Y."/>
            <person name="Rokas A."/>
            <person name="Rosa C.A."/>
            <person name="Scheuner C."/>
            <person name="Sibirny A.A."/>
            <person name="Slot J.C."/>
            <person name="Stielow J.B."/>
            <person name="Sun H."/>
            <person name="Kurtzman C.P."/>
            <person name="Blackwell M."/>
            <person name="Grigoriev I.V."/>
            <person name="Jeffries T.W."/>
        </authorList>
    </citation>
    <scope>NUCLEOTIDE SEQUENCE [LARGE SCALE GENOMIC DNA]</scope>
    <source>
        <strain evidence="16">NRRL YB-2248</strain>
    </source>
</reference>
<dbReference type="Pfam" id="PF00790">
    <property type="entry name" value="VHS"/>
    <property type="match status" value="1"/>
</dbReference>
<comment type="subunit">
    <text evidence="10">Component of the ESCRT-0 complex composed of HSE1 and VPS27.</text>
</comment>
<feature type="domain" description="VHS" evidence="14">
    <location>
        <begin position="22"/>
        <end position="152"/>
    </location>
</feature>
<dbReference type="GO" id="GO:0006623">
    <property type="term" value="P:protein targeting to vacuole"/>
    <property type="evidence" value="ECO:0007669"/>
    <property type="project" value="TreeGrafter"/>
</dbReference>
<dbReference type="Pfam" id="PF02809">
    <property type="entry name" value="UIM"/>
    <property type="match status" value="2"/>
</dbReference>
<dbReference type="InterPro" id="IPR000306">
    <property type="entry name" value="Znf_FYVE"/>
</dbReference>
<dbReference type="Gene3D" id="1.20.5.1940">
    <property type="match status" value="1"/>
</dbReference>
<keyword evidence="8" id="KW-0862">Zinc</keyword>
<dbReference type="GO" id="GO:0010008">
    <property type="term" value="C:endosome membrane"/>
    <property type="evidence" value="ECO:0007669"/>
    <property type="project" value="UniProtKB-SubCell"/>
</dbReference>
<dbReference type="InterPro" id="IPR008942">
    <property type="entry name" value="ENTH_VHS"/>
</dbReference>
<dbReference type="InterPro" id="IPR011011">
    <property type="entry name" value="Znf_FYVE_PHD"/>
</dbReference>
<evidence type="ECO:0000256" key="5">
    <source>
        <dbReference type="ARBA" id="ARBA00022737"/>
    </source>
</evidence>
<dbReference type="SMART" id="SM00288">
    <property type="entry name" value="VHS"/>
    <property type="match status" value="1"/>
</dbReference>
<keyword evidence="5" id="KW-0677">Repeat</keyword>
<feature type="domain" description="FYVE-type" evidence="13">
    <location>
        <begin position="171"/>
        <end position="231"/>
    </location>
</feature>
<dbReference type="OrthoDB" id="957735at2759"/>
<comment type="similarity">
    <text evidence="2 10">Belongs to the VPS27 family.</text>
</comment>
<dbReference type="GO" id="GO:0008270">
    <property type="term" value="F:zinc ion binding"/>
    <property type="evidence" value="ECO:0007669"/>
    <property type="project" value="UniProtKB-KW"/>
</dbReference>
<dbReference type="Pfam" id="PF01363">
    <property type="entry name" value="FYVE"/>
    <property type="match status" value="1"/>
</dbReference>
<dbReference type="InterPro" id="IPR017073">
    <property type="entry name" value="HGS/VPS27"/>
</dbReference>
<sequence length="672" mass="74561">MSWFGSSGSTAAIDEKILTATSESIPNGDIDFNAALEISDLIRSKQVTSKEAMRALKKRFINNKNPNLQKSSLKLIDFCIKNGGEHFLTDISSKEFMDPMVGCLNDNHLNASVKSYLLELIQSWSIMFSTNPKLGYVNQCYTKLQKEGFQFPMITELVDASLIESKVAPEWEDSDACMLCSTLFSFLNRKHHCRSCGGVFCGTHSSKSCELPELGITIQVRVCDTCYQEHKDKQKKQKKHKKSKSVSFTPNGASVADDDDDELRKAIELSLKESGVQLTPQSPSRPSSGPSATNPQEFEDVDEDMKAAIAASLADFKQQETSSVFSPQVPETSDDGMYANLLPVGAELANSSPTIYNNQPTNGFASSSSIQQHSNHSSYNSVTGVEEQNVVLFAQLISNYLQTPPEQRRPIADDGVLKNLEINVRNIQPKLNSQIAEQKRNLDRFQDLYSKTFAISNVYEEILETRLRQQHSYEPSYAPNMTLPNQHQGQYQHQYGSPQQAAFAQPSIQRFSAPPSQPLYQQQQQQQAPSPTQFDSHGYENTQAPPYSPSPHTPLPQQQNSQQYNPRQSPSQSNRQSSFGAVQFTAIPSIASSSPMNYYQPPPGAPPATTENETYNTPSSPSQLYPSTDITYAMLPDSTGATSSPPTSYVRPSIEVPLEKKKVEEPVNLIDL</sequence>